<organism evidence="2 3">
    <name type="scientific">Emiliania huxleyi (strain CCMP1516)</name>
    <dbReference type="NCBI Taxonomy" id="280463"/>
    <lineage>
        <taxon>Eukaryota</taxon>
        <taxon>Haptista</taxon>
        <taxon>Haptophyta</taxon>
        <taxon>Prymnesiophyceae</taxon>
        <taxon>Isochrysidales</taxon>
        <taxon>Noelaerhabdaceae</taxon>
        <taxon>Emiliania</taxon>
    </lineage>
</organism>
<dbReference type="GeneID" id="17266411"/>
<sequence length="119" mass="13527">MPRMPEGEGGEARGRLSCSQVISLWWPKDKWSCHIRVPSRGGRRLRGGIESTLPCSTDRQARRQHPQGGREAAYQAPVFWRVQQLQPRWPMAESATVRASSFWLRDRIAEGSCPRGATR</sequence>
<evidence type="ECO:0000313" key="2">
    <source>
        <dbReference type="EnsemblProtists" id="EOD20864"/>
    </source>
</evidence>
<keyword evidence="3" id="KW-1185">Reference proteome</keyword>
<evidence type="ECO:0000313" key="3">
    <source>
        <dbReference type="Proteomes" id="UP000013827"/>
    </source>
</evidence>
<dbReference type="PaxDb" id="2903-EOD20864"/>
<reference evidence="2" key="2">
    <citation type="submission" date="2024-10" db="UniProtKB">
        <authorList>
            <consortium name="EnsemblProtists"/>
        </authorList>
    </citation>
    <scope>IDENTIFICATION</scope>
</reference>
<name>A0A0D3JBH9_EMIH1</name>
<dbReference type="KEGG" id="ehx:EMIHUDRAFT_460783"/>
<reference evidence="3" key="1">
    <citation type="journal article" date="2013" name="Nature">
        <title>Pan genome of the phytoplankton Emiliania underpins its global distribution.</title>
        <authorList>
            <person name="Read B.A."/>
            <person name="Kegel J."/>
            <person name="Klute M.J."/>
            <person name="Kuo A."/>
            <person name="Lefebvre S.C."/>
            <person name="Maumus F."/>
            <person name="Mayer C."/>
            <person name="Miller J."/>
            <person name="Monier A."/>
            <person name="Salamov A."/>
            <person name="Young J."/>
            <person name="Aguilar M."/>
            <person name="Claverie J.M."/>
            <person name="Frickenhaus S."/>
            <person name="Gonzalez K."/>
            <person name="Herman E.K."/>
            <person name="Lin Y.C."/>
            <person name="Napier J."/>
            <person name="Ogata H."/>
            <person name="Sarno A.F."/>
            <person name="Shmutz J."/>
            <person name="Schroeder D."/>
            <person name="de Vargas C."/>
            <person name="Verret F."/>
            <person name="von Dassow P."/>
            <person name="Valentin K."/>
            <person name="Van de Peer Y."/>
            <person name="Wheeler G."/>
            <person name="Dacks J.B."/>
            <person name="Delwiche C.F."/>
            <person name="Dyhrman S.T."/>
            <person name="Glockner G."/>
            <person name="John U."/>
            <person name="Richards T."/>
            <person name="Worden A.Z."/>
            <person name="Zhang X."/>
            <person name="Grigoriev I.V."/>
            <person name="Allen A.E."/>
            <person name="Bidle K."/>
            <person name="Borodovsky M."/>
            <person name="Bowler C."/>
            <person name="Brownlee C."/>
            <person name="Cock J.M."/>
            <person name="Elias M."/>
            <person name="Gladyshev V.N."/>
            <person name="Groth M."/>
            <person name="Guda C."/>
            <person name="Hadaegh A."/>
            <person name="Iglesias-Rodriguez M.D."/>
            <person name="Jenkins J."/>
            <person name="Jones B.M."/>
            <person name="Lawson T."/>
            <person name="Leese F."/>
            <person name="Lindquist E."/>
            <person name="Lobanov A."/>
            <person name="Lomsadze A."/>
            <person name="Malik S.B."/>
            <person name="Marsh M.E."/>
            <person name="Mackinder L."/>
            <person name="Mock T."/>
            <person name="Mueller-Roeber B."/>
            <person name="Pagarete A."/>
            <person name="Parker M."/>
            <person name="Probert I."/>
            <person name="Quesneville H."/>
            <person name="Raines C."/>
            <person name="Rensing S.A."/>
            <person name="Riano-Pachon D.M."/>
            <person name="Richier S."/>
            <person name="Rokitta S."/>
            <person name="Shiraiwa Y."/>
            <person name="Soanes D.M."/>
            <person name="van der Giezen M."/>
            <person name="Wahlund T.M."/>
            <person name="Williams B."/>
            <person name="Wilson W."/>
            <person name="Wolfe G."/>
            <person name="Wurch L.L."/>
        </authorList>
    </citation>
    <scope>NUCLEOTIDE SEQUENCE</scope>
</reference>
<accession>A0A0D3JBH9</accession>
<proteinExistence type="predicted"/>
<evidence type="ECO:0000256" key="1">
    <source>
        <dbReference type="SAM" id="MobiDB-lite"/>
    </source>
</evidence>
<dbReference type="AlphaFoldDB" id="A0A0D3JBH9"/>
<dbReference type="RefSeq" id="XP_005773293.1">
    <property type="nucleotide sequence ID" value="XM_005773236.1"/>
</dbReference>
<protein>
    <submittedName>
        <fullName evidence="2">Uncharacterized protein</fullName>
    </submittedName>
</protein>
<dbReference type="HOGENOM" id="CLU_2067598_0_0_1"/>
<dbReference type="EnsemblProtists" id="EOD20864">
    <property type="protein sequence ID" value="EOD20864"/>
    <property type="gene ID" value="EMIHUDRAFT_460783"/>
</dbReference>
<dbReference type="Proteomes" id="UP000013827">
    <property type="component" value="Unassembled WGS sequence"/>
</dbReference>
<feature type="region of interest" description="Disordered" evidence="1">
    <location>
        <begin position="45"/>
        <end position="72"/>
    </location>
</feature>